<feature type="non-terminal residue" evidence="1">
    <location>
        <position position="1"/>
    </location>
</feature>
<evidence type="ECO:0000313" key="1">
    <source>
        <dbReference type="EMBL" id="CAG8855288.1"/>
    </source>
</evidence>
<proteinExistence type="predicted"/>
<gene>
    <name evidence="1" type="ORF">GMARGA_LOCUS44109</name>
</gene>
<feature type="non-terminal residue" evidence="1">
    <location>
        <position position="41"/>
    </location>
</feature>
<reference evidence="1 2" key="1">
    <citation type="submission" date="2021-06" db="EMBL/GenBank/DDBJ databases">
        <authorList>
            <person name="Kallberg Y."/>
            <person name="Tangrot J."/>
            <person name="Rosling A."/>
        </authorList>
    </citation>
    <scope>NUCLEOTIDE SEQUENCE [LARGE SCALE GENOMIC DNA]</scope>
    <source>
        <strain evidence="1 2">120-4 pot B 10/14</strain>
    </source>
</reference>
<comment type="caution">
    <text evidence="1">The sequence shown here is derived from an EMBL/GenBank/DDBJ whole genome shotgun (WGS) entry which is preliminary data.</text>
</comment>
<organism evidence="1 2">
    <name type="scientific">Gigaspora margarita</name>
    <dbReference type="NCBI Taxonomy" id="4874"/>
    <lineage>
        <taxon>Eukaryota</taxon>
        <taxon>Fungi</taxon>
        <taxon>Fungi incertae sedis</taxon>
        <taxon>Mucoromycota</taxon>
        <taxon>Glomeromycotina</taxon>
        <taxon>Glomeromycetes</taxon>
        <taxon>Diversisporales</taxon>
        <taxon>Gigasporaceae</taxon>
        <taxon>Gigaspora</taxon>
    </lineage>
</organism>
<keyword evidence="2" id="KW-1185">Reference proteome</keyword>
<evidence type="ECO:0000313" key="2">
    <source>
        <dbReference type="Proteomes" id="UP000789901"/>
    </source>
</evidence>
<protein>
    <submittedName>
        <fullName evidence="1">39049_t:CDS:1</fullName>
    </submittedName>
</protein>
<dbReference type="Proteomes" id="UP000789901">
    <property type="component" value="Unassembled WGS sequence"/>
</dbReference>
<dbReference type="EMBL" id="CAJVQB010147692">
    <property type="protein sequence ID" value="CAG8855288.1"/>
    <property type="molecule type" value="Genomic_DNA"/>
</dbReference>
<name>A0ABN7XJ09_GIGMA</name>
<sequence length="41" mass="5000">FTYLSSVSYNENKKLDEDTFIHQYYHQILEEIFNQTKLSLV</sequence>
<accession>A0ABN7XJ09</accession>